<dbReference type="RefSeq" id="WP_170309094.1">
    <property type="nucleotide sequence ID" value="NZ_VIWU01000001.1"/>
</dbReference>
<organism evidence="4 5">
    <name type="scientific">Pseudonocardia hierapolitana</name>
    <dbReference type="NCBI Taxonomy" id="1128676"/>
    <lineage>
        <taxon>Bacteria</taxon>
        <taxon>Bacillati</taxon>
        <taxon>Actinomycetota</taxon>
        <taxon>Actinomycetes</taxon>
        <taxon>Pseudonocardiales</taxon>
        <taxon>Pseudonocardiaceae</taxon>
        <taxon>Pseudonocardia</taxon>
    </lineage>
</organism>
<comment type="caution">
    <text evidence="4">The sequence shown here is derived from an EMBL/GenBank/DDBJ whole genome shotgun (WGS) entry which is preliminary data.</text>
</comment>
<protein>
    <submittedName>
        <fullName evidence="4">Arylamine N-acetyltransferase</fullName>
    </submittedName>
</protein>
<reference evidence="4 5" key="1">
    <citation type="submission" date="2019-06" db="EMBL/GenBank/DDBJ databases">
        <title>Sequencing the genomes of 1000 actinobacteria strains.</title>
        <authorList>
            <person name="Klenk H.-P."/>
        </authorList>
    </citation>
    <scope>NUCLEOTIDE SEQUENCE [LARGE SCALE GENOMIC DNA]</scope>
    <source>
        <strain evidence="4 5">DSM 45671</strain>
    </source>
</reference>
<dbReference type="InterPro" id="IPR001447">
    <property type="entry name" value="Arylamine_N-AcTrfase"/>
</dbReference>
<keyword evidence="5" id="KW-1185">Reference proteome</keyword>
<dbReference type="PANTHER" id="PTHR11786">
    <property type="entry name" value="N-HYDROXYARYLAMINE O-ACETYLTRANSFERASE"/>
    <property type="match status" value="1"/>
</dbReference>
<dbReference type="Proteomes" id="UP000321261">
    <property type="component" value="Unassembled WGS sequence"/>
</dbReference>
<dbReference type="EMBL" id="VIWU01000001">
    <property type="protein sequence ID" value="TWF80089.1"/>
    <property type="molecule type" value="Genomic_DNA"/>
</dbReference>
<dbReference type="InterPro" id="IPR001910">
    <property type="entry name" value="Inosine/uridine_hydrolase_dom"/>
</dbReference>
<comment type="similarity">
    <text evidence="1 2">Belongs to the arylamine N-acetyltransferase family.</text>
</comment>
<name>A0A561SYZ1_9PSEU</name>
<evidence type="ECO:0000313" key="4">
    <source>
        <dbReference type="EMBL" id="TWF80089.1"/>
    </source>
</evidence>
<evidence type="ECO:0000256" key="1">
    <source>
        <dbReference type="ARBA" id="ARBA00006547"/>
    </source>
</evidence>
<feature type="domain" description="Inosine/uridine-preferring nucleoside hydrolase" evidence="3">
    <location>
        <begin position="25"/>
        <end position="267"/>
    </location>
</feature>
<dbReference type="Gene3D" id="2.40.128.150">
    <property type="entry name" value="Cysteine proteinases"/>
    <property type="match status" value="1"/>
</dbReference>
<proteinExistence type="inferred from homology"/>
<dbReference type="GO" id="GO:0016799">
    <property type="term" value="F:hydrolase activity, hydrolyzing N-glycosyl compounds"/>
    <property type="evidence" value="ECO:0007669"/>
    <property type="project" value="InterPro"/>
</dbReference>
<evidence type="ECO:0000313" key="5">
    <source>
        <dbReference type="Proteomes" id="UP000321261"/>
    </source>
</evidence>
<dbReference type="Gene3D" id="3.30.2140.10">
    <property type="entry name" value="Arylamine N-acetyltransferase"/>
    <property type="match status" value="1"/>
</dbReference>
<keyword evidence="4" id="KW-0808">Transferase</keyword>
<dbReference type="Pfam" id="PF00797">
    <property type="entry name" value="Acetyltransf_2"/>
    <property type="match status" value="1"/>
</dbReference>
<sequence length="593" mass="64902">MPPALSDPDRIRRLEPPAQGARLSVVLDTDTFNEIDDQFALAYALLSPDRLDLQAVYAAPFCNDATDPATGMRQSYDEILRVLERFDRRPDGFVFTGSERWLTDAGAPVPSAAAEDLVARARRQGDDEVLYVVAIGAPTNVSSALLAAPDIAGKIVVVWLGGNPTTWPKANEYNLEQDVAASRVLLDSGVPLVYVPCVNVTEHLTTTLAEIDAFVRPTGPVGAYLAGIFEAYYDDHFARSKVIWDVGAVAWLVDPEWTPSALVHSPVLTSEGTWSHDPRRHLIREMRQLDRDAIFGDLFTKLRDAGAASGRMGGMSTAAGTDTGLAAYLDRIGVADVTSPDLPTLHRIIAGHTRSIAFENLDAFTGREIALDPDALAAKLVHGGRGGWCFEQNLLLRGALDAVGYTTTCLAARVMWGRPPDAPPVPRSHMLLRVDLPEGPHLVDVGFGGLTLTGVLALEPDVEQATPHEPFRLVSAERAGYVMQARVGGQWRPLYWFDLTEQLLADYEVSNWYLCHHPRSHFLSGIMAARPEPDRRYALGSTSLAVHHLDGPTERRTLESPAEIRKVLEETFLIDTSGLPDLETALARLFQDR</sequence>
<dbReference type="SUPFAM" id="SSF54001">
    <property type="entry name" value="Cysteine proteinases"/>
    <property type="match status" value="1"/>
</dbReference>
<accession>A0A561SYZ1</accession>
<gene>
    <name evidence="4" type="ORF">FHX44_116026</name>
</gene>
<dbReference type="InterPro" id="IPR038765">
    <property type="entry name" value="Papain-like_cys_pep_sf"/>
</dbReference>
<dbReference type="Pfam" id="PF01156">
    <property type="entry name" value="IU_nuc_hydro"/>
    <property type="match status" value="1"/>
</dbReference>
<evidence type="ECO:0000259" key="3">
    <source>
        <dbReference type="Pfam" id="PF01156"/>
    </source>
</evidence>
<dbReference type="Gene3D" id="3.90.245.10">
    <property type="entry name" value="Ribonucleoside hydrolase-like"/>
    <property type="match status" value="1"/>
</dbReference>
<dbReference type="AlphaFoldDB" id="A0A561SYZ1"/>
<dbReference type="SUPFAM" id="SSF53590">
    <property type="entry name" value="Nucleoside hydrolase"/>
    <property type="match status" value="1"/>
</dbReference>
<dbReference type="PANTHER" id="PTHR11786:SF0">
    <property type="entry name" value="ARYLAMINE N-ACETYLTRANSFERASE 4-RELATED"/>
    <property type="match status" value="1"/>
</dbReference>
<dbReference type="InterPro" id="IPR036452">
    <property type="entry name" value="Ribo_hydro-like"/>
</dbReference>
<dbReference type="GO" id="GO:0016407">
    <property type="term" value="F:acetyltransferase activity"/>
    <property type="evidence" value="ECO:0007669"/>
    <property type="project" value="InterPro"/>
</dbReference>
<dbReference type="PRINTS" id="PR01543">
    <property type="entry name" value="ANATRNSFRASE"/>
</dbReference>
<evidence type="ECO:0000256" key="2">
    <source>
        <dbReference type="RuleBase" id="RU003452"/>
    </source>
</evidence>